<reference evidence="1" key="1">
    <citation type="submission" date="2020-10" db="EMBL/GenBank/DDBJ databases">
        <title>Feather gene expression reveals the developmental basis of iridescence in African starlings.</title>
        <authorList>
            <person name="Rubenstein D.R."/>
        </authorList>
    </citation>
    <scope>NUCLEOTIDE SEQUENCE</scope>
    <source>
        <strain evidence="1">SS15</strain>
        <tissue evidence="1">Liver</tissue>
    </source>
</reference>
<protein>
    <submittedName>
        <fullName evidence="1">Uncharacterized protein</fullName>
    </submittedName>
</protein>
<gene>
    <name evidence="2" type="ORF">IHE44_0005763</name>
    <name evidence="1" type="ORF">IHE44_009159</name>
</gene>
<evidence type="ECO:0000313" key="2">
    <source>
        <dbReference type="EMBL" id="KAI1242246.1"/>
    </source>
</evidence>
<name>A0A835TQE2_9PASS</name>
<accession>A0A835TQE2</accession>
<evidence type="ECO:0000313" key="1">
    <source>
        <dbReference type="EMBL" id="KAG0114018.1"/>
    </source>
</evidence>
<dbReference type="Proteomes" id="UP000618051">
    <property type="component" value="Unassembled WGS sequence"/>
</dbReference>
<reference evidence="2" key="3">
    <citation type="submission" date="2022-01" db="EMBL/GenBank/DDBJ databases">
        <authorList>
            <person name="Rubenstein D.R."/>
        </authorList>
    </citation>
    <scope>NUCLEOTIDE SEQUENCE</scope>
    <source>
        <strain evidence="2">SS15</strain>
        <tissue evidence="2">Liver</tissue>
    </source>
</reference>
<sequence length="643" mass="71859">MNEKASLTHAQNIVKKKHKKHPGVQVCSQGGICSPTGKGVLVSWMGPQRFQHSVSPGLQLPELAPLTAYCVHGEGFSTSVNLFLSCTTTPGHHYCACTDIAFSQLSLALGQLDDVVNLPSDQSPSDQINTPAMPYTGQAQLRLVVKLDTRILCPADMKTKPSAESEGLKVQASEDVTVLGKPDERSMEIDDLMGAKMSCNSSSPQLGSPHAQLHQFNYQHGKTSTIINPLLDSNSNTRVPKNIHIFFLRQKNHIHHVSAQVNAEDGDCSQRKRYVCNDEDQERDDANTLGNGFGCDRMVSSNHDNLKCKQTAMKALPALQSSTAQKAGINYLDPCTSAFANSIWHSSTRWINHRHQSYKAELLYREVQVVCIKLEAIRELIIRQSQWLLFAMNKNGAAAIQDPLWSSLHHEQILDEQLIVLGPEGGTADVQENTSAFKISNRWWMWNPGSPRPRGSSPSSSYEPYAWLLVSDIPGDKKEDVSPEAKLAIRPITVRSPVLMTMPRAVPRREMGFRKQNQPQLNIIIKLPNSLSLLYLATMRRYDPKISNYNTFSVYAHLLTISDYKCLLKDTLYAISQKTQNSTNPQQERESSKELPTELYPFRSVLHPTLTEKIRSKLKTSPPYSPIMGYSPIKSYKVETILI</sequence>
<dbReference type="EMBL" id="JADDUC010000356">
    <property type="protein sequence ID" value="KAG0114018.1"/>
    <property type="molecule type" value="Genomic_DNA"/>
</dbReference>
<reference evidence="2 3" key="2">
    <citation type="journal article" date="2021" name="J. Hered.">
        <title>Feather Gene Expression Elucidates the Developmental Basis of Plumage Iridescence in African Starlings.</title>
        <authorList>
            <person name="Rubenstein D.R."/>
            <person name="Corvelo A."/>
            <person name="MacManes M.D."/>
            <person name="Maia R."/>
            <person name="Narzisi G."/>
            <person name="Rousaki A."/>
            <person name="Vandenabeele P."/>
            <person name="Shawkey M.D."/>
            <person name="Solomon J."/>
        </authorList>
    </citation>
    <scope>NUCLEOTIDE SEQUENCE [LARGE SCALE GENOMIC DNA]</scope>
    <source>
        <strain evidence="2">SS15</strain>
    </source>
</reference>
<keyword evidence="3" id="KW-1185">Reference proteome</keyword>
<evidence type="ECO:0000313" key="3">
    <source>
        <dbReference type="Proteomes" id="UP000618051"/>
    </source>
</evidence>
<comment type="caution">
    <text evidence="1">The sequence shown here is derived from an EMBL/GenBank/DDBJ whole genome shotgun (WGS) entry which is preliminary data.</text>
</comment>
<dbReference type="EMBL" id="JADDUC020000002">
    <property type="protein sequence ID" value="KAI1242246.1"/>
    <property type="molecule type" value="Genomic_DNA"/>
</dbReference>
<dbReference type="OrthoDB" id="8851500at2759"/>
<dbReference type="AlphaFoldDB" id="A0A835TQE2"/>
<proteinExistence type="predicted"/>
<organism evidence="1">
    <name type="scientific">Lamprotornis superbus</name>
    <dbReference type="NCBI Taxonomy" id="245042"/>
    <lineage>
        <taxon>Eukaryota</taxon>
        <taxon>Metazoa</taxon>
        <taxon>Chordata</taxon>
        <taxon>Craniata</taxon>
        <taxon>Vertebrata</taxon>
        <taxon>Euteleostomi</taxon>
        <taxon>Archelosauria</taxon>
        <taxon>Archosauria</taxon>
        <taxon>Dinosauria</taxon>
        <taxon>Saurischia</taxon>
        <taxon>Theropoda</taxon>
        <taxon>Coelurosauria</taxon>
        <taxon>Aves</taxon>
        <taxon>Neognathae</taxon>
        <taxon>Neoaves</taxon>
        <taxon>Telluraves</taxon>
        <taxon>Australaves</taxon>
        <taxon>Passeriformes</taxon>
        <taxon>Sturnidae</taxon>
        <taxon>Lamprotornis</taxon>
    </lineage>
</organism>